<dbReference type="PROSITE" id="PS51375">
    <property type="entry name" value="PPR"/>
    <property type="match status" value="4"/>
</dbReference>
<gene>
    <name evidence="3" type="ORF">GIB67_041305</name>
</gene>
<feature type="repeat" description="PPR" evidence="2">
    <location>
        <begin position="170"/>
        <end position="204"/>
    </location>
</feature>
<dbReference type="Gene3D" id="1.25.40.10">
    <property type="entry name" value="Tetratricopeptide repeat domain"/>
    <property type="match status" value="4"/>
</dbReference>
<dbReference type="SUPFAM" id="SSF48452">
    <property type="entry name" value="TPR-like"/>
    <property type="match status" value="1"/>
</dbReference>
<dbReference type="Pfam" id="PF01535">
    <property type="entry name" value="PPR"/>
    <property type="match status" value="4"/>
</dbReference>
<evidence type="ECO:0000256" key="1">
    <source>
        <dbReference type="ARBA" id="ARBA00022737"/>
    </source>
</evidence>
<feature type="repeat" description="PPR" evidence="2">
    <location>
        <begin position="241"/>
        <end position="271"/>
    </location>
</feature>
<dbReference type="InterPro" id="IPR002885">
    <property type="entry name" value="PPR_rpt"/>
</dbReference>
<keyword evidence="1" id="KW-0677">Repeat</keyword>
<feature type="repeat" description="PPR" evidence="2">
    <location>
        <begin position="205"/>
        <end position="239"/>
    </location>
</feature>
<evidence type="ECO:0000313" key="4">
    <source>
        <dbReference type="Proteomes" id="UP000541444"/>
    </source>
</evidence>
<organism evidence="3 4">
    <name type="scientific">Kingdonia uniflora</name>
    <dbReference type="NCBI Taxonomy" id="39325"/>
    <lineage>
        <taxon>Eukaryota</taxon>
        <taxon>Viridiplantae</taxon>
        <taxon>Streptophyta</taxon>
        <taxon>Embryophyta</taxon>
        <taxon>Tracheophyta</taxon>
        <taxon>Spermatophyta</taxon>
        <taxon>Magnoliopsida</taxon>
        <taxon>Ranunculales</taxon>
        <taxon>Circaeasteraceae</taxon>
        <taxon>Kingdonia</taxon>
    </lineage>
</organism>
<dbReference type="AlphaFoldDB" id="A0A7J7NJ63"/>
<accession>A0A7J7NJ63</accession>
<proteinExistence type="predicted"/>
<dbReference type="PANTHER" id="PTHR47937">
    <property type="entry name" value="PLASTID TRANSCRIPTIONALLY ACTIVE CHROMOSOME 2-LIKE PROTEIN"/>
    <property type="match status" value="1"/>
</dbReference>
<comment type="caution">
    <text evidence="3">The sequence shown here is derived from an EMBL/GenBank/DDBJ whole genome shotgun (WGS) entry which is preliminary data.</text>
</comment>
<evidence type="ECO:0000256" key="2">
    <source>
        <dbReference type="PROSITE-ProRule" id="PRU00708"/>
    </source>
</evidence>
<evidence type="ECO:0000313" key="3">
    <source>
        <dbReference type="EMBL" id="KAF6167050.1"/>
    </source>
</evidence>
<dbReference type="InterPro" id="IPR011990">
    <property type="entry name" value="TPR-like_helical_dom_sf"/>
</dbReference>
<name>A0A7J7NJ63_9MAGN</name>
<dbReference type="EMBL" id="JACGCM010000766">
    <property type="protein sequence ID" value="KAF6167050.1"/>
    <property type="molecule type" value="Genomic_DNA"/>
</dbReference>
<dbReference type="OrthoDB" id="185373at2759"/>
<evidence type="ECO:0008006" key="5">
    <source>
        <dbReference type="Google" id="ProtNLM"/>
    </source>
</evidence>
<dbReference type="InterPro" id="IPR052308">
    <property type="entry name" value="PPR_domain-containing"/>
</dbReference>
<reference evidence="3 4" key="1">
    <citation type="journal article" date="2020" name="IScience">
        <title>Genome Sequencing of the Endangered Kingdonia uniflora (Circaeasteraceae, Ranunculales) Reveals Potential Mechanisms of Evolutionary Specialization.</title>
        <authorList>
            <person name="Sun Y."/>
            <person name="Deng T."/>
            <person name="Zhang A."/>
            <person name="Moore M.J."/>
            <person name="Landis J.B."/>
            <person name="Lin N."/>
            <person name="Zhang H."/>
            <person name="Zhang X."/>
            <person name="Huang J."/>
            <person name="Zhang X."/>
            <person name="Sun H."/>
            <person name="Wang H."/>
        </authorList>
    </citation>
    <scope>NUCLEOTIDE SEQUENCE [LARGE SCALE GENOMIC DNA]</scope>
    <source>
        <strain evidence="3">TB1705</strain>
        <tissue evidence="3">Leaf</tissue>
    </source>
</reference>
<dbReference type="PANTHER" id="PTHR47937:SF5">
    <property type="entry name" value="PENTATRICOPEPTIDE REPEAT-CONTAINING PROTEIN"/>
    <property type="match status" value="1"/>
</dbReference>
<protein>
    <recommendedName>
        <fullName evidence="5">Pentatricopeptide repeat-containing protein</fullName>
    </recommendedName>
</protein>
<keyword evidence="4" id="KW-1185">Reference proteome</keyword>
<dbReference type="NCBIfam" id="TIGR00756">
    <property type="entry name" value="PPR"/>
    <property type="match status" value="4"/>
</dbReference>
<sequence length="285" mass="32091">MLGLVKSGDSDGVLGLYNEMKEKVGFVSDGVVYGCLMKGYFQKGMEKEAMDCYNEAVGEDSKFVAEDSRDMIVETYYTAEVADLNMPQYALGHDVEDNEEMLMERPAPPSAPPRRSSDYAHRLALHPAPDSIAYNWVLDALNNNGMFDEAMRLFDRMMEEHNPPGRMSVNLGSFNVIINGYCAQGRFTDAIGVYKRMGEKNCSPDTLSYNNLIEQLCGNEMMAEADELFKEMGEDMVSSPDEFTYMLLVNTCLKKNRVDEASKYFAKMAETLTLRPNAFSFNKII</sequence>
<feature type="repeat" description="PPR" evidence="2">
    <location>
        <begin position="130"/>
        <end position="164"/>
    </location>
</feature>
<dbReference type="Proteomes" id="UP000541444">
    <property type="component" value="Unassembled WGS sequence"/>
</dbReference>
<dbReference type="Pfam" id="PF13041">
    <property type="entry name" value="PPR_2"/>
    <property type="match status" value="1"/>
</dbReference>